<dbReference type="PANTHER" id="PTHR31630:SF7">
    <property type="entry name" value="PHYTANOYL-COA DIOXYGENASE"/>
    <property type="match status" value="1"/>
</dbReference>
<proteinExistence type="predicted"/>
<dbReference type="Proteomes" id="UP000184330">
    <property type="component" value="Unassembled WGS sequence"/>
</dbReference>
<evidence type="ECO:0000313" key="2">
    <source>
        <dbReference type="Proteomes" id="UP000184330"/>
    </source>
</evidence>
<dbReference type="InterPro" id="IPR008775">
    <property type="entry name" value="Phytyl_CoA_dOase-like"/>
</dbReference>
<reference evidence="1 2" key="1">
    <citation type="submission" date="2016-03" db="EMBL/GenBank/DDBJ databases">
        <authorList>
            <person name="Ploux O."/>
        </authorList>
    </citation>
    <scope>NUCLEOTIDE SEQUENCE [LARGE SCALE GENOMIC DNA]</scope>
    <source>
        <strain evidence="1 2">UAMH 11012</strain>
    </source>
</reference>
<dbReference type="EMBL" id="FJOG01000066">
    <property type="protein sequence ID" value="CZR69134.1"/>
    <property type="molecule type" value="Genomic_DNA"/>
</dbReference>
<organism evidence="1 2">
    <name type="scientific">Phialocephala subalpina</name>
    <dbReference type="NCBI Taxonomy" id="576137"/>
    <lineage>
        <taxon>Eukaryota</taxon>
        <taxon>Fungi</taxon>
        <taxon>Dikarya</taxon>
        <taxon>Ascomycota</taxon>
        <taxon>Pezizomycotina</taxon>
        <taxon>Leotiomycetes</taxon>
        <taxon>Helotiales</taxon>
        <taxon>Mollisiaceae</taxon>
        <taxon>Phialocephala</taxon>
        <taxon>Phialocephala fortinii species complex</taxon>
    </lineage>
</organism>
<protein>
    <recommendedName>
        <fullName evidence="3">Phytanoyl-CoA dioxygenase</fullName>
    </recommendedName>
</protein>
<evidence type="ECO:0000313" key="1">
    <source>
        <dbReference type="EMBL" id="CZR69134.1"/>
    </source>
</evidence>
<dbReference type="SUPFAM" id="SSF51197">
    <property type="entry name" value="Clavaminate synthase-like"/>
    <property type="match status" value="1"/>
</dbReference>
<dbReference type="OrthoDB" id="445007at2759"/>
<dbReference type="Pfam" id="PF05721">
    <property type="entry name" value="PhyH"/>
    <property type="match status" value="1"/>
</dbReference>
<dbReference type="Gene3D" id="2.60.120.620">
    <property type="entry name" value="q2cbj1_9rhob like domain"/>
    <property type="match status" value="1"/>
</dbReference>
<gene>
    <name evidence="1" type="ORF">PAC_19034</name>
</gene>
<dbReference type="AlphaFoldDB" id="A0A1L7XVP9"/>
<accession>A0A1L7XVP9</accession>
<keyword evidence="2" id="KW-1185">Reference proteome</keyword>
<evidence type="ECO:0008006" key="3">
    <source>
        <dbReference type="Google" id="ProtNLM"/>
    </source>
</evidence>
<dbReference type="PANTHER" id="PTHR31630">
    <property type="entry name" value="PHYTANOYL-COA DIOXYGENASE-RELATED-RELATED"/>
    <property type="match status" value="1"/>
</dbReference>
<name>A0A1L7XVP9_9HELO</name>
<sequence length="281" mass="31821">MSPAARIETFGDFRDDLARDGFAVVKGALSREKTAEVVEKFYTYLEDFNLGFNRYDLSTIKRSKLPYINEKGMMIHYGSAHEDLSGKFPHQDQDPDKPGFRCLQGLVNLQPCGPDDGGLIVCKGAHLLSEQFHEDMKYEKRIPQWNPEWYGFTDVGMAWLVDHGCTWEKVCADPGDLILWDSRTPHYNKSPENGSTQDRMAVYTCYMPVAEASQDDLIKKKDAWDRKVGTSHWPNAQFVGSNKAMRGEDLNGVERAEPVNPAVLSERAFKLTGVPYIKSKT</sequence>